<evidence type="ECO:0008006" key="2">
    <source>
        <dbReference type="Google" id="ProtNLM"/>
    </source>
</evidence>
<dbReference type="EMBL" id="LAZR01013910">
    <property type="protein sequence ID" value="KKM19785.1"/>
    <property type="molecule type" value="Genomic_DNA"/>
</dbReference>
<reference evidence="1" key="1">
    <citation type="journal article" date="2015" name="Nature">
        <title>Complex archaea that bridge the gap between prokaryotes and eukaryotes.</title>
        <authorList>
            <person name="Spang A."/>
            <person name="Saw J.H."/>
            <person name="Jorgensen S.L."/>
            <person name="Zaremba-Niedzwiedzka K."/>
            <person name="Martijn J."/>
            <person name="Lind A.E."/>
            <person name="van Eijk R."/>
            <person name="Schleper C."/>
            <person name="Guy L."/>
            <person name="Ettema T.J."/>
        </authorList>
    </citation>
    <scope>NUCLEOTIDE SEQUENCE</scope>
</reference>
<accession>A0A0F9KWT4</accession>
<comment type="caution">
    <text evidence="1">The sequence shown here is derived from an EMBL/GenBank/DDBJ whole genome shotgun (WGS) entry which is preliminary data.</text>
</comment>
<protein>
    <recommendedName>
        <fullName evidence="2">DUF3426 domain-containing protein</fullName>
    </recommendedName>
</protein>
<gene>
    <name evidence="1" type="ORF">LCGC14_1652120</name>
</gene>
<proteinExistence type="predicted"/>
<organism evidence="1">
    <name type="scientific">marine sediment metagenome</name>
    <dbReference type="NCBI Taxonomy" id="412755"/>
    <lineage>
        <taxon>unclassified sequences</taxon>
        <taxon>metagenomes</taxon>
        <taxon>ecological metagenomes</taxon>
    </lineage>
</organism>
<dbReference type="InterPro" id="IPR047676">
    <property type="entry name" value="FxLYD_dom"/>
</dbReference>
<name>A0A0F9KWT4_9ZZZZ</name>
<dbReference type="NCBIfam" id="NF038353">
    <property type="entry name" value="FxLYD_dom"/>
    <property type="match status" value="2"/>
</dbReference>
<dbReference type="AlphaFoldDB" id="A0A0F9KWT4"/>
<sequence length="252" mass="27634">MLKKYLLLVIPLIFGISSAWAEVSIQNDQHYIGSDGSLHIVGEIHNQLDVPLNQIDVYVTLYSENEIVDTVRTSSLVNMIMPGMKGPFDLVITGQKAQMIDDYSVYVDYKVSIPKSQVIDIISSDISRDKFDNLMITGMVANNGEITANAISIVATLYDREGNVAAVSKSLARPDYLRSNDEVFFLIPVTDKLQTTSVVDYTLVAESEEYAAAPEFPLGTLLLLGGSVSAYVILIRYSARTVPNLISAINSS</sequence>
<evidence type="ECO:0000313" key="1">
    <source>
        <dbReference type="EMBL" id="KKM19785.1"/>
    </source>
</evidence>